<evidence type="ECO:0000256" key="8">
    <source>
        <dbReference type="ARBA" id="ARBA00060973"/>
    </source>
</evidence>
<comment type="caution">
    <text evidence="16">The sequence shown here is derived from an EMBL/GenBank/DDBJ whole genome shotgun (WGS) entry which is preliminary data.</text>
</comment>
<evidence type="ECO:0000256" key="14">
    <source>
        <dbReference type="PIRSR" id="PIRSR000239-1"/>
    </source>
</evidence>
<keyword evidence="17" id="KW-1185">Reference proteome</keyword>
<comment type="subunit">
    <text evidence="9">Homodimer. Forms both dimers and octamers; a tightly-associated dimer and a ring-like octamer.</text>
</comment>
<feature type="domain" description="Thioredoxin" evidence="15">
    <location>
        <begin position="12"/>
        <end position="160"/>
    </location>
</feature>
<evidence type="ECO:0000256" key="13">
    <source>
        <dbReference type="ARBA" id="ARBA00083736"/>
    </source>
</evidence>
<comment type="similarity">
    <text evidence="8">Belongs to the peroxiredoxin family. AhpE subfamily.</text>
</comment>
<evidence type="ECO:0000256" key="4">
    <source>
        <dbReference type="ARBA" id="ARBA00023284"/>
    </source>
</evidence>
<name>A0A4Q5N560_9MICO</name>
<dbReference type="Proteomes" id="UP000293764">
    <property type="component" value="Unassembled WGS sequence"/>
</dbReference>
<evidence type="ECO:0000313" key="17">
    <source>
        <dbReference type="Proteomes" id="UP000293764"/>
    </source>
</evidence>
<evidence type="ECO:0000256" key="3">
    <source>
        <dbReference type="ARBA" id="ARBA00023002"/>
    </source>
</evidence>
<dbReference type="InterPro" id="IPR036249">
    <property type="entry name" value="Thioredoxin-like_sf"/>
</dbReference>
<evidence type="ECO:0000256" key="2">
    <source>
        <dbReference type="ARBA" id="ARBA00022862"/>
    </source>
</evidence>
<dbReference type="OrthoDB" id="9812811at2"/>
<keyword evidence="4" id="KW-0676">Redox-active center</keyword>
<dbReference type="EC" id="1.11.1.29" evidence="10"/>
<evidence type="ECO:0000256" key="9">
    <source>
        <dbReference type="ARBA" id="ARBA00065226"/>
    </source>
</evidence>
<dbReference type="InterPro" id="IPR000866">
    <property type="entry name" value="AhpC/TSA"/>
</dbReference>
<evidence type="ECO:0000256" key="1">
    <source>
        <dbReference type="ARBA" id="ARBA00022559"/>
    </source>
</evidence>
<dbReference type="PANTHER" id="PTHR43110">
    <property type="entry name" value="THIOL PEROXIDASE"/>
    <property type="match status" value="1"/>
</dbReference>
<sequence>MSTTTTEAARAVQVGELAPDFTLPDTHGTPVRLSDLRGEAVAVVFVPFAFTGICTGELCELRDNIGDFDAAGVRLLVVSCDPTPSQRAWSEQEGFGFDLLSDFWPHGAAAQAFGVFDAAKGRSVRGSFLIDDAGIVRWTVVNPSGQPRDLAGYRTALAAL</sequence>
<gene>
    <name evidence="16" type="ORF">EUA98_02575</name>
</gene>
<dbReference type="EMBL" id="SDWW01000004">
    <property type="protein sequence ID" value="RYV52603.1"/>
    <property type="molecule type" value="Genomic_DNA"/>
</dbReference>
<dbReference type="GO" id="GO:0004601">
    <property type="term" value="F:peroxidase activity"/>
    <property type="evidence" value="ECO:0007669"/>
    <property type="project" value="UniProtKB-KW"/>
</dbReference>
<dbReference type="Gene3D" id="3.40.30.10">
    <property type="entry name" value="Glutaredoxin"/>
    <property type="match status" value="1"/>
</dbReference>
<organism evidence="16 17">
    <name type="scientific">Pengzhenrongella frigida</name>
    <dbReference type="NCBI Taxonomy" id="1259133"/>
    <lineage>
        <taxon>Bacteria</taxon>
        <taxon>Bacillati</taxon>
        <taxon>Actinomycetota</taxon>
        <taxon>Actinomycetes</taxon>
        <taxon>Micrococcales</taxon>
        <taxon>Pengzhenrongella</taxon>
    </lineage>
</organism>
<dbReference type="InterPro" id="IPR024706">
    <property type="entry name" value="Peroxiredoxin_AhpC-typ"/>
</dbReference>
<dbReference type="FunFam" id="3.40.30.10:FF:000118">
    <property type="entry name" value="Peroxiredoxin AhpE"/>
    <property type="match status" value="1"/>
</dbReference>
<evidence type="ECO:0000256" key="10">
    <source>
        <dbReference type="ARBA" id="ARBA00067009"/>
    </source>
</evidence>
<evidence type="ECO:0000256" key="11">
    <source>
        <dbReference type="ARBA" id="ARBA00068979"/>
    </source>
</evidence>
<reference evidence="16 17" key="1">
    <citation type="submission" date="2019-01" db="EMBL/GenBank/DDBJ databases">
        <title>Novel species of Cellulomonas.</title>
        <authorList>
            <person name="Liu Q."/>
            <person name="Xin Y.-H."/>
        </authorList>
    </citation>
    <scope>NUCLEOTIDE SEQUENCE [LARGE SCALE GENOMIC DNA]</scope>
    <source>
        <strain evidence="16 17">HLT2-17</strain>
    </source>
</reference>
<comment type="catalytic activity">
    <reaction evidence="6">
        <text>[mycoredoxin]-L-dithiol + a hydroperoxide = [mycoredoxin]-L-disulfide + an alcohol + H2O</text>
        <dbReference type="Rhea" id="RHEA:62640"/>
        <dbReference type="Rhea" id="RHEA-COMP:16137"/>
        <dbReference type="Rhea" id="RHEA-COMP:16138"/>
        <dbReference type="ChEBI" id="CHEBI:15377"/>
        <dbReference type="ChEBI" id="CHEBI:29950"/>
        <dbReference type="ChEBI" id="CHEBI:30879"/>
        <dbReference type="ChEBI" id="CHEBI:35924"/>
        <dbReference type="ChEBI" id="CHEBI:50058"/>
        <dbReference type="EC" id="1.11.1.29"/>
    </reaction>
</comment>
<evidence type="ECO:0000256" key="12">
    <source>
        <dbReference type="ARBA" id="ARBA00082991"/>
    </source>
</evidence>
<feature type="active site" description="Cysteine sulfenic acid (-SOH) intermediate; for peroxidase activity" evidence="14">
    <location>
        <position position="54"/>
    </location>
</feature>
<dbReference type="CDD" id="cd03018">
    <property type="entry name" value="PRX_AhpE_like"/>
    <property type="match status" value="1"/>
</dbReference>
<keyword evidence="1" id="KW-0575">Peroxidase</keyword>
<dbReference type="Pfam" id="PF00578">
    <property type="entry name" value="AhpC-TSA"/>
    <property type="match status" value="1"/>
</dbReference>
<evidence type="ECO:0000256" key="6">
    <source>
        <dbReference type="ARBA" id="ARBA00052774"/>
    </source>
</evidence>
<accession>A0A4Q5N560</accession>
<dbReference type="InterPro" id="IPR013766">
    <property type="entry name" value="Thioredoxin_domain"/>
</dbReference>
<dbReference type="InterPro" id="IPR050455">
    <property type="entry name" value="Tpx_Peroxidase_subfamily"/>
</dbReference>
<protein>
    <recommendedName>
        <fullName evidence="11">Alkyl hydroperoxide reductase E</fullName>
        <ecNumber evidence="10">1.11.1.29</ecNumber>
    </recommendedName>
    <alternativeName>
        <fullName evidence="12">Mycoredoxin-dependent peroxiredoxin</fullName>
    </alternativeName>
    <alternativeName>
        <fullName evidence="13">Peroxiredoxin AhpE</fullName>
    </alternativeName>
    <alternativeName>
        <fullName evidence="5">Thioredoxin peroxidase</fullName>
    </alternativeName>
</protein>
<evidence type="ECO:0000256" key="5">
    <source>
        <dbReference type="ARBA" id="ARBA00032824"/>
    </source>
</evidence>
<dbReference type="PANTHER" id="PTHR43110:SF1">
    <property type="entry name" value="THIOL PEROXIDASE"/>
    <property type="match status" value="1"/>
</dbReference>
<comment type="function">
    <text evidence="7">Thiol-specific peroxidase that catalyzes the reduction of hydrogen peroxide and organic hydroperoxides to water and alcohols, respectively. Plays a role in cell protection against oxidative stress by detoxifying peroxides. May represent an important antioxidant defense against cytotoxic peroxides, especially peroxynitrite, which can be formed by activated macrophages during infection.</text>
</comment>
<dbReference type="RefSeq" id="WP_130101097.1">
    <property type="nucleotide sequence ID" value="NZ_SDWW01000004.1"/>
</dbReference>
<proteinExistence type="inferred from homology"/>
<keyword evidence="3" id="KW-0560">Oxidoreductase</keyword>
<dbReference type="SUPFAM" id="SSF52833">
    <property type="entry name" value="Thioredoxin-like"/>
    <property type="match status" value="1"/>
</dbReference>
<dbReference type="PIRSF" id="PIRSF000239">
    <property type="entry name" value="AHPC"/>
    <property type="match status" value="1"/>
</dbReference>
<evidence type="ECO:0000259" key="15">
    <source>
        <dbReference type="PROSITE" id="PS51352"/>
    </source>
</evidence>
<evidence type="ECO:0000256" key="7">
    <source>
        <dbReference type="ARBA" id="ARBA00056930"/>
    </source>
</evidence>
<evidence type="ECO:0000313" key="16">
    <source>
        <dbReference type="EMBL" id="RYV52603.1"/>
    </source>
</evidence>
<dbReference type="PROSITE" id="PS51352">
    <property type="entry name" value="THIOREDOXIN_2"/>
    <property type="match status" value="1"/>
</dbReference>
<dbReference type="AlphaFoldDB" id="A0A4Q5N560"/>
<keyword evidence="2" id="KW-0049">Antioxidant</keyword>